<dbReference type="RefSeq" id="WP_054794906.1">
    <property type="nucleotide sequence ID" value="NZ_JAFBCV010000004.1"/>
</dbReference>
<gene>
    <name evidence="1" type="ORF">JOC54_001745</name>
</gene>
<dbReference type="EMBL" id="JAFBCV010000004">
    <property type="protein sequence ID" value="MBM7838489.1"/>
    <property type="molecule type" value="Genomic_DNA"/>
</dbReference>
<accession>A0ABS2SSJ9</accession>
<reference evidence="1" key="1">
    <citation type="submission" date="2021-01" db="EMBL/GenBank/DDBJ databases">
        <title>Genomic Encyclopedia of Type Strains, Phase IV (KMG-IV): sequencing the most valuable type-strain genomes for metagenomic binning, comparative biology and taxonomic classification.</title>
        <authorList>
            <person name="Goeker M."/>
        </authorList>
    </citation>
    <scope>NUCLEOTIDE SEQUENCE</scope>
    <source>
        <strain evidence="1">DSM 21943</strain>
    </source>
</reference>
<evidence type="ECO:0000313" key="2">
    <source>
        <dbReference type="Proteomes" id="UP001179280"/>
    </source>
</evidence>
<organism evidence="1 2">
    <name type="scientific">Shouchella xiaoxiensis</name>
    <dbReference type="NCBI Taxonomy" id="766895"/>
    <lineage>
        <taxon>Bacteria</taxon>
        <taxon>Bacillati</taxon>
        <taxon>Bacillota</taxon>
        <taxon>Bacilli</taxon>
        <taxon>Bacillales</taxon>
        <taxon>Bacillaceae</taxon>
        <taxon>Shouchella</taxon>
    </lineage>
</organism>
<dbReference type="NCBIfam" id="TIGR02834">
    <property type="entry name" value="spo_ytxC"/>
    <property type="match status" value="1"/>
</dbReference>
<dbReference type="Pfam" id="PF08812">
    <property type="entry name" value="YtxC"/>
    <property type="match status" value="1"/>
</dbReference>
<dbReference type="Proteomes" id="UP001179280">
    <property type="component" value="Unassembled WGS sequence"/>
</dbReference>
<protein>
    <submittedName>
        <fullName evidence="1">Sporulation protein YtxC</fullName>
    </submittedName>
</protein>
<comment type="caution">
    <text evidence="1">The sequence shown here is derived from an EMBL/GenBank/DDBJ whole genome shotgun (WGS) entry which is preliminary data.</text>
</comment>
<proteinExistence type="predicted"/>
<sequence>MIAIHFEERKTCAHFFEKLTAYMNTFNPLGLGGLVENSNNQCITVKYENKDVDFYESFHPFLASLFANYVIETKEDKWLMKLAEELFYLSDDEEAAHVVSIAQAILKGDRQTTAVTEVFKERRAFLYDVFARHLDPNVTFYYEPFLTFRLKEYGELLIDCMEMALDEYLMEQDYQTMIETVRYYVQFTPVQRHLVHIVHDDLFTFYDDHFRKMTPDELDYYLKLEPHFQTQQDMSELIVSPLVNMLPNEVHVFSNEPDHNVILAIQAIFQERMRIFPLQQSKNE</sequence>
<evidence type="ECO:0000313" key="1">
    <source>
        <dbReference type="EMBL" id="MBM7838489.1"/>
    </source>
</evidence>
<name>A0ABS2SSJ9_9BACI</name>
<keyword evidence="2" id="KW-1185">Reference proteome</keyword>
<dbReference type="InterPro" id="IPR014199">
    <property type="entry name" value="Spore_YtxC"/>
</dbReference>